<dbReference type="SUPFAM" id="SSF47923">
    <property type="entry name" value="Ypt/Rab-GAP domain of gyp1p"/>
    <property type="match status" value="2"/>
</dbReference>
<organism evidence="4 5">
    <name type="scientific">Zygosaccharomyces rouxii</name>
    <dbReference type="NCBI Taxonomy" id="4956"/>
    <lineage>
        <taxon>Eukaryota</taxon>
        <taxon>Fungi</taxon>
        <taxon>Dikarya</taxon>
        <taxon>Ascomycota</taxon>
        <taxon>Saccharomycotina</taxon>
        <taxon>Saccharomycetes</taxon>
        <taxon>Saccharomycetales</taxon>
        <taxon>Saccharomycetaceae</taxon>
        <taxon>Zygosaccharomyces</taxon>
    </lineage>
</organism>
<dbReference type="Gene3D" id="1.10.8.270">
    <property type="entry name" value="putative rabgap domain of human tbc1 domain family member 14 like domains"/>
    <property type="match status" value="1"/>
</dbReference>
<proteinExistence type="predicted"/>
<dbReference type="SMART" id="SM00164">
    <property type="entry name" value="TBC"/>
    <property type="match status" value="1"/>
</dbReference>
<evidence type="ECO:0000256" key="1">
    <source>
        <dbReference type="ARBA" id="ARBA00022468"/>
    </source>
</evidence>
<dbReference type="Gene3D" id="1.10.472.80">
    <property type="entry name" value="Ypt/Rab-GAP domain of gyp1p, domain 3"/>
    <property type="match status" value="1"/>
</dbReference>
<dbReference type="PANTHER" id="PTHR22957">
    <property type="entry name" value="TBC1 DOMAIN FAMILY MEMBER GTPASE-ACTIVATING PROTEIN"/>
    <property type="match status" value="1"/>
</dbReference>
<dbReference type="OrthoDB" id="10264062at2759"/>
<feature type="region of interest" description="Disordered" evidence="2">
    <location>
        <begin position="694"/>
        <end position="725"/>
    </location>
</feature>
<feature type="domain" description="Rab-GAP TBC" evidence="3">
    <location>
        <begin position="379"/>
        <end position="620"/>
    </location>
</feature>
<feature type="compositionally biased region" description="Polar residues" evidence="2">
    <location>
        <begin position="695"/>
        <end position="706"/>
    </location>
</feature>
<dbReference type="GO" id="GO:0005096">
    <property type="term" value="F:GTPase activator activity"/>
    <property type="evidence" value="ECO:0007669"/>
    <property type="project" value="UniProtKB-KW"/>
</dbReference>
<evidence type="ECO:0000259" key="3">
    <source>
        <dbReference type="PROSITE" id="PS50086"/>
    </source>
</evidence>
<dbReference type="EMBL" id="BDGX01000009">
    <property type="protein sequence ID" value="GAV48152.1"/>
    <property type="molecule type" value="Genomic_DNA"/>
</dbReference>
<dbReference type="Pfam" id="PF00566">
    <property type="entry name" value="RabGAP-TBC"/>
    <property type="match status" value="1"/>
</dbReference>
<name>A0A1Q2ZXA9_ZYGRO</name>
<keyword evidence="1" id="KW-0343">GTPase activation</keyword>
<evidence type="ECO:0000313" key="4">
    <source>
        <dbReference type="EMBL" id="GAV48152.1"/>
    </source>
</evidence>
<accession>A0A1Q2ZXA9</accession>
<protein>
    <recommendedName>
        <fullName evidence="3">Rab-GAP TBC domain-containing protein</fullName>
    </recommendedName>
</protein>
<comment type="caution">
    <text evidence="4">The sequence shown here is derived from an EMBL/GenBank/DDBJ whole genome shotgun (WGS) entry which is preliminary data.</text>
</comment>
<dbReference type="PANTHER" id="PTHR22957:SF502">
    <property type="entry name" value="SMALL G PROTEIN SIGNALING MODULATOR 2-RELATED"/>
    <property type="match status" value="1"/>
</dbReference>
<dbReference type="eggNOG" id="KOG2197">
    <property type="taxonomic scope" value="Eukaryota"/>
</dbReference>
<dbReference type="InterPro" id="IPR000195">
    <property type="entry name" value="Rab-GAP-TBC_dom"/>
</dbReference>
<dbReference type="AlphaFoldDB" id="A0A1Q2ZXA9"/>
<reference evidence="4 5" key="1">
    <citation type="submission" date="2016-08" db="EMBL/GenBank/DDBJ databases">
        <title>Draft genome sequence of allopolyploid Zygosaccharomyces rouxii.</title>
        <authorList>
            <person name="Watanabe J."/>
            <person name="Uehara K."/>
            <person name="Mogi Y."/>
            <person name="Tsukioka Y."/>
        </authorList>
    </citation>
    <scope>NUCLEOTIDE SEQUENCE [LARGE SCALE GENOMIC DNA]</scope>
    <source>
        <strain evidence="4 5">NBRC 110957</strain>
    </source>
</reference>
<dbReference type="InterPro" id="IPR035969">
    <property type="entry name" value="Rab-GAP_TBC_sf"/>
</dbReference>
<sequence>MESELIFCKSKVFIHPSKSAADNVPGFLIICKEAGQSKQDSTLAWVPERVLRSDQLQWFNDAELDLDKVKRKAPTILSSTRASWQFSVKLNSLYSIEFRLPNPNGWWYGSVLLHSRSFYEDDTLPALFFHDDICPSTELRRKELNKSFDPFASSGDVYWGGVDFRNTVRELVDLQRTVVDSTVWLINASLDDLRNFSPQKLTKDQDSSKNNYSDDLNGAVWNTWESAKWGVMSRIADATSKTGSYMGQLIRRHPLVKIAERNSDSPYVKKLLANPRVQEVQDDFDSARVYLAKWALGVKQEAENYQRNHRETDVYRRLLTNELGIDGENDVKFTDEELNRALERNYPLTRQKWDSFFDAQGRLMLTVQEIKDHIFHGGIKDMELRKEVWMFLFGVYFWDSSADERLQLDQTLREVYEMGYKEKWVNREPHEDQKEEEYWHDQIFRIDKDVKRNDRHMDIYEYNTADGKKPDSTTLQSGNLENIDEGSNNWVLKNPHLIALKNILVSYNYYNSDLGYVQGMCDLLSPIYYVVRDEALAFWCFVNFMERMERNFLRDQSGIRDQMYTLSELCQLMLPKLSEHLNKCDSSNLFFCFRMLLVWFKREFEFQDVCSVWECFLTDFYSSQFQLFFMLAILQKNADPIIQNLDQFDQVLKYFNDMHGTMDWDDLMTRAELLFVRFAKLMNITSRKEVLPSLRSDQGTSSSSGIQLHELSSGENTSGDYDEDLPTGSKYLRLLLSKQVVKQKEAPRQADSVK</sequence>
<dbReference type="PROSITE" id="PS50086">
    <property type="entry name" value="TBC_RABGAP"/>
    <property type="match status" value="1"/>
</dbReference>
<dbReference type="Proteomes" id="UP000187013">
    <property type="component" value="Unassembled WGS sequence"/>
</dbReference>
<evidence type="ECO:0000313" key="5">
    <source>
        <dbReference type="Proteomes" id="UP000187013"/>
    </source>
</evidence>
<gene>
    <name evidence="4" type="ORF">ZYGR_0I04490</name>
</gene>
<evidence type="ECO:0000256" key="2">
    <source>
        <dbReference type="SAM" id="MobiDB-lite"/>
    </source>
</evidence>